<name>A0A087SLY2_AUXPR</name>
<dbReference type="InterPro" id="IPR029058">
    <property type="entry name" value="AB_hydrolase_fold"/>
</dbReference>
<sequence length="205" mass="23107">MVQETTEEARAGVFSEEALTTITHVGPLPDIEVVEFGEEGEESVPLRELGSMLLGRMQTEEAQEPELLAEPSLDEESLLSPGARATIPSHSLRQNVIGGIKDIFLVTKLAARLWTYVAKGWMWLLNFWRLVLFATILFPGFAQMIVFYFFSPRLLRSIAFGSKPRNRLDVFVPRRRWQRQGPLPTVIFITGGAWTIGYKGKQKGV</sequence>
<evidence type="ECO:0000313" key="3">
    <source>
        <dbReference type="Proteomes" id="UP000028924"/>
    </source>
</evidence>
<keyword evidence="1" id="KW-0812">Transmembrane</keyword>
<dbReference type="KEGG" id="apro:F751_2713"/>
<keyword evidence="1" id="KW-1133">Transmembrane helix</keyword>
<accession>A0A087SLY2</accession>
<keyword evidence="1" id="KW-0472">Membrane</keyword>
<dbReference type="SUPFAM" id="SSF53474">
    <property type="entry name" value="alpha/beta-Hydrolases"/>
    <property type="match status" value="1"/>
</dbReference>
<proteinExistence type="predicted"/>
<evidence type="ECO:0000313" key="2">
    <source>
        <dbReference type="EMBL" id="KFM26736.1"/>
    </source>
</evidence>
<gene>
    <name evidence="2" type="ORF">F751_2713</name>
</gene>
<dbReference type="GeneID" id="23614104"/>
<dbReference type="RefSeq" id="XP_011399677.1">
    <property type="nucleotide sequence ID" value="XM_011401375.1"/>
</dbReference>
<feature type="transmembrane region" description="Helical" evidence="1">
    <location>
        <begin position="130"/>
        <end position="150"/>
    </location>
</feature>
<organism evidence="2 3">
    <name type="scientific">Auxenochlorella protothecoides</name>
    <name type="common">Green microalga</name>
    <name type="synonym">Chlorella protothecoides</name>
    <dbReference type="NCBI Taxonomy" id="3075"/>
    <lineage>
        <taxon>Eukaryota</taxon>
        <taxon>Viridiplantae</taxon>
        <taxon>Chlorophyta</taxon>
        <taxon>core chlorophytes</taxon>
        <taxon>Trebouxiophyceae</taxon>
        <taxon>Chlorellales</taxon>
        <taxon>Chlorellaceae</taxon>
        <taxon>Auxenochlorella</taxon>
    </lineage>
</organism>
<protein>
    <submittedName>
        <fullName evidence="2">Uncharacterized protein</fullName>
    </submittedName>
</protein>
<evidence type="ECO:0000256" key="1">
    <source>
        <dbReference type="SAM" id="Phobius"/>
    </source>
</evidence>
<dbReference type="EMBL" id="KL662131">
    <property type="protein sequence ID" value="KFM26736.1"/>
    <property type="molecule type" value="Genomic_DNA"/>
</dbReference>
<reference evidence="2 3" key="1">
    <citation type="journal article" date="2014" name="BMC Genomics">
        <title>Oil accumulation mechanisms of the oleaginous microalga Chlorella protothecoides revealed through its genome, transcriptomes, and proteomes.</title>
        <authorList>
            <person name="Gao C."/>
            <person name="Wang Y."/>
            <person name="Shen Y."/>
            <person name="Yan D."/>
            <person name="He X."/>
            <person name="Dai J."/>
            <person name="Wu Q."/>
        </authorList>
    </citation>
    <scope>NUCLEOTIDE SEQUENCE [LARGE SCALE GENOMIC DNA]</scope>
    <source>
        <strain evidence="2 3">0710</strain>
    </source>
</reference>
<keyword evidence="3" id="KW-1185">Reference proteome</keyword>
<dbReference type="Proteomes" id="UP000028924">
    <property type="component" value="Unassembled WGS sequence"/>
</dbReference>
<dbReference type="Gene3D" id="3.40.50.1820">
    <property type="entry name" value="alpha/beta hydrolase"/>
    <property type="match status" value="1"/>
</dbReference>
<dbReference type="AlphaFoldDB" id="A0A087SLY2"/>
<dbReference type="OrthoDB" id="6495301at2759"/>
<dbReference type="STRING" id="3075.A0A087SLY2"/>
<dbReference type="eggNOG" id="KOG1516">
    <property type="taxonomic scope" value="Eukaryota"/>
</dbReference>